<comment type="caution">
    <text evidence="1">The sequence shown here is derived from an EMBL/GenBank/DDBJ whole genome shotgun (WGS) entry which is preliminary data.</text>
</comment>
<protein>
    <submittedName>
        <fullName evidence="1">Uncharacterized protein</fullName>
    </submittedName>
</protein>
<accession>A0A4Y9ERA4</accession>
<dbReference type="EMBL" id="SIHO01000001">
    <property type="protein sequence ID" value="TFU06177.1"/>
    <property type="molecule type" value="Genomic_DNA"/>
</dbReference>
<proteinExistence type="predicted"/>
<keyword evidence="2" id="KW-1185">Reference proteome</keyword>
<dbReference type="RefSeq" id="WP_135244901.1">
    <property type="nucleotide sequence ID" value="NZ_SIHO01000001.1"/>
</dbReference>
<organism evidence="1 2">
    <name type="scientific">Glacieibacterium arshaanense</name>
    <dbReference type="NCBI Taxonomy" id="2511025"/>
    <lineage>
        <taxon>Bacteria</taxon>
        <taxon>Pseudomonadati</taxon>
        <taxon>Pseudomonadota</taxon>
        <taxon>Alphaproteobacteria</taxon>
        <taxon>Sphingomonadales</taxon>
        <taxon>Sphingosinicellaceae</taxon>
        <taxon>Glacieibacterium</taxon>
    </lineage>
</organism>
<sequence length="76" mass="8329">MTNGHFIKFGLSRETSQEVLEAILQVAAGNETVAERIWETPTAAETLAVWNILQTNGTDESGYHWGAEGINWAPKA</sequence>
<evidence type="ECO:0000313" key="2">
    <source>
        <dbReference type="Proteomes" id="UP000297737"/>
    </source>
</evidence>
<name>A0A4Y9ERA4_9SPHN</name>
<dbReference type="Proteomes" id="UP000297737">
    <property type="component" value="Unassembled WGS sequence"/>
</dbReference>
<evidence type="ECO:0000313" key="1">
    <source>
        <dbReference type="EMBL" id="TFU06177.1"/>
    </source>
</evidence>
<reference evidence="1 2" key="1">
    <citation type="submission" date="2019-02" db="EMBL/GenBank/DDBJ databases">
        <title>Polymorphobacter sp. isolated from the lake at the Tibet of China.</title>
        <authorList>
            <person name="Li A."/>
        </authorList>
    </citation>
    <scope>NUCLEOTIDE SEQUENCE [LARGE SCALE GENOMIC DNA]</scope>
    <source>
        <strain evidence="1 2">DJ1R-1</strain>
    </source>
</reference>
<dbReference type="OrthoDB" id="6456234at2"/>
<gene>
    <name evidence="1" type="ORF">EUV02_03965</name>
</gene>
<dbReference type="AlphaFoldDB" id="A0A4Y9ERA4"/>